<accession>A0ABW2JI48</accession>
<comment type="caution">
    <text evidence="2">The sequence shown here is derived from an EMBL/GenBank/DDBJ whole genome shotgun (WGS) entry which is preliminary data.</text>
</comment>
<feature type="domain" description="Spore protein YkvP/CgeB glycosyl transferase-like" evidence="1">
    <location>
        <begin position="194"/>
        <end position="324"/>
    </location>
</feature>
<gene>
    <name evidence="2" type="ORF">ACFQVC_16320</name>
</gene>
<protein>
    <recommendedName>
        <fullName evidence="1">Spore protein YkvP/CgeB glycosyl transferase-like domain-containing protein</fullName>
    </recommendedName>
</protein>
<dbReference type="Pfam" id="PF13524">
    <property type="entry name" value="Glyco_trans_1_2"/>
    <property type="match status" value="1"/>
</dbReference>
<evidence type="ECO:0000259" key="1">
    <source>
        <dbReference type="Pfam" id="PF13524"/>
    </source>
</evidence>
<keyword evidence="3" id="KW-1185">Reference proteome</keyword>
<reference evidence="3" key="1">
    <citation type="journal article" date="2019" name="Int. J. Syst. Evol. Microbiol.">
        <title>The Global Catalogue of Microorganisms (GCM) 10K type strain sequencing project: providing services to taxonomists for standard genome sequencing and annotation.</title>
        <authorList>
            <consortium name="The Broad Institute Genomics Platform"/>
            <consortium name="The Broad Institute Genome Sequencing Center for Infectious Disease"/>
            <person name="Wu L."/>
            <person name="Ma J."/>
        </authorList>
    </citation>
    <scope>NUCLEOTIDE SEQUENCE [LARGE SCALE GENOMIC DNA]</scope>
    <source>
        <strain evidence="3">SYNS20</strain>
    </source>
</reference>
<dbReference type="Gene3D" id="3.40.50.2000">
    <property type="entry name" value="Glycogen Phosphorylase B"/>
    <property type="match status" value="2"/>
</dbReference>
<proteinExistence type="predicted"/>
<dbReference type="EMBL" id="JBHTCF010000006">
    <property type="protein sequence ID" value="MFC7305779.1"/>
    <property type="molecule type" value="Genomic_DNA"/>
</dbReference>
<dbReference type="RefSeq" id="WP_381831150.1">
    <property type="nucleotide sequence ID" value="NZ_JBHTCF010000006.1"/>
</dbReference>
<dbReference type="SUPFAM" id="SSF53756">
    <property type="entry name" value="UDP-Glycosyltransferase/glycogen phosphorylase"/>
    <property type="match status" value="1"/>
</dbReference>
<organism evidence="2 3">
    <name type="scientific">Streptomyces monticola</name>
    <dbReference type="NCBI Taxonomy" id="2666263"/>
    <lineage>
        <taxon>Bacteria</taxon>
        <taxon>Bacillati</taxon>
        <taxon>Actinomycetota</taxon>
        <taxon>Actinomycetes</taxon>
        <taxon>Kitasatosporales</taxon>
        <taxon>Streptomycetaceae</taxon>
        <taxon>Streptomyces</taxon>
    </lineage>
</organism>
<dbReference type="Proteomes" id="UP001596523">
    <property type="component" value="Unassembled WGS sequence"/>
</dbReference>
<evidence type="ECO:0000313" key="2">
    <source>
        <dbReference type="EMBL" id="MFC7305779.1"/>
    </source>
</evidence>
<name>A0ABW2JI48_9ACTN</name>
<dbReference type="InterPro" id="IPR055259">
    <property type="entry name" value="YkvP/CgeB_Glyco_trans-like"/>
</dbReference>
<sequence length="360" mass="39518">MTPPVVVQISNDTCYGPRLNFGRAFAELAATDALRHLPVVPLAHLANGRTRALATIRQIIQEMRPDVLFVLSPSAFPWTDENVAQLLRAAGGPTVIMWEGDAWGGRKPLAPALKAWLRRADDVFTVGMGEQARLLGRFTRQPVRYIAQTVPQRLWDTGADPVPPPAEAAHDVMHIGSCFVRLGVLERLDGARERQRLVRALQQLPDCRFAVHGPGWRGPGALGPVPFDDQLGALRTARITANWDHFQGRPGYVSNRLPISLYAGRPHVTTRPPETDWLPGTEHGLHLVDSVDEAVDRVRTLLRGDPDELHTAGLAGHEWVRGRLTELNALRYMLSSHVNVAPPPADPWAAIGAMDALVPA</sequence>
<evidence type="ECO:0000313" key="3">
    <source>
        <dbReference type="Proteomes" id="UP001596523"/>
    </source>
</evidence>